<dbReference type="GO" id="GO:0000105">
    <property type="term" value="P:L-histidine biosynthetic process"/>
    <property type="evidence" value="ECO:0007669"/>
    <property type="project" value="UniProtKB-UniRule"/>
</dbReference>
<evidence type="ECO:0000256" key="10">
    <source>
        <dbReference type="PIRSR" id="PIRSR001549-1"/>
    </source>
</evidence>
<dbReference type="PANTHER" id="PTHR43707:SF6">
    <property type="entry name" value="ATP PHOSPHORIBOSYLTRANSFERASE REGULATORY SUBUNIT"/>
    <property type="match status" value="1"/>
</dbReference>
<gene>
    <name evidence="9 12" type="primary">hisZ</name>
    <name evidence="12" type="ORF">H6A12_08430</name>
</gene>
<dbReference type="Pfam" id="PF13393">
    <property type="entry name" value="tRNA-synt_His"/>
    <property type="match status" value="1"/>
</dbReference>
<dbReference type="Gene3D" id="3.30.930.10">
    <property type="entry name" value="Bira Bifunctional Protein, Domain 2"/>
    <property type="match status" value="1"/>
</dbReference>
<keyword evidence="6 9" id="KW-0028">Amino-acid biosynthesis</keyword>
<dbReference type="NCBIfam" id="TIGR00443">
    <property type="entry name" value="hisZ_biosyn_reg"/>
    <property type="match status" value="1"/>
</dbReference>
<dbReference type="PIRSF" id="PIRSF001549">
    <property type="entry name" value="His-tRNA_synth"/>
    <property type="match status" value="1"/>
</dbReference>
<evidence type="ECO:0000313" key="13">
    <source>
        <dbReference type="Proteomes" id="UP000774750"/>
    </source>
</evidence>
<dbReference type="AlphaFoldDB" id="A0A939BEP3"/>
<comment type="function">
    <text evidence="8 9">Required for the first step of histidine biosynthesis. May allow the feedback regulation of ATP phosphoribosyltransferase activity by histidine.</text>
</comment>
<dbReference type="GO" id="GO:0005737">
    <property type="term" value="C:cytoplasm"/>
    <property type="evidence" value="ECO:0007669"/>
    <property type="project" value="UniProtKB-SubCell"/>
</dbReference>
<comment type="pathway">
    <text evidence="2 9">Amino-acid biosynthesis; L-histidine biosynthesis; L-histidine from 5-phospho-alpha-D-ribose 1-diphosphate: step 1/9.</text>
</comment>
<evidence type="ECO:0000256" key="2">
    <source>
        <dbReference type="ARBA" id="ARBA00004667"/>
    </source>
</evidence>
<protein>
    <recommendedName>
        <fullName evidence="4 9">ATP phosphoribosyltransferase regulatory subunit</fullName>
    </recommendedName>
</protein>
<name>A0A939BEP3_9FIRM</name>
<dbReference type="RefSeq" id="WP_204446815.1">
    <property type="nucleotide sequence ID" value="NZ_JACJKY010000012.1"/>
</dbReference>
<dbReference type="SUPFAM" id="SSF55681">
    <property type="entry name" value="Class II aaRS and biotin synthetases"/>
    <property type="match status" value="1"/>
</dbReference>
<evidence type="ECO:0000256" key="5">
    <source>
        <dbReference type="ARBA" id="ARBA00022490"/>
    </source>
</evidence>
<dbReference type="GO" id="GO:0006427">
    <property type="term" value="P:histidyl-tRNA aminoacylation"/>
    <property type="evidence" value="ECO:0007669"/>
    <property type="project" value="TreeGrafter"/>
</dbReference>
<feature type="binding site" evidence="10">
    <location>
        <position position="129"/>
    </location>
    <ligand>
        <name>L-histidine</name>
        <dbReference type="ChEBI" id="CHEBI:57595"/>
    </ligand>
</feature>
<organism evidence="12 13">
    <name type="scientific">Merdimmobilis hominis</name>
    <dbReference type="NCBI Taxonomy" id="2897707"/>
    <lineage>
        <taxon>Bacteria</taxon>
        <taxon>Bacillati</taxon>
        <taxon>Bacillota</taxon>
        <taxon>Clostridia</taxon>
        <taxon>Eubacteriales</taxon>
        <taxon>Oscillospiraceae</taxon>
        <taxon>Merdimmobilis</taxon>
    </lineage>
</organism>
<evidence type="ECO:0000259" key="11">
    <source>
        <dbReference type="Pfam" id="PF13393"/>
    </source>
</evidence>
<feature type="binding site" evidence="10">
    <location>
        <begin position="273"/>
        <end position="274"/>
    </location>
    <ligand>
        <name>L-histidine</name>
        <dbReference type="ChEBI" id="CHEBI:57595"/>
    </ligand>
</feature>
<dbReference type="PANTHER" id="PTHR43707">
    <property type="entry name" value="HISTIDYL-TRNA SYNTHETASE"/>
    <property type="match status" value="1"/>
</dbReference>
<dbReference type="CDD" id="cd00773">
    <property type="entry name" value="HisRS-like_core"/>
    <property type="match status" value="1"/>
</dbReference>
<dbReference type="InterPro" id="IPR004517">
    <property type="entry name" value="HisZ"/>
</dbReference>
<reference evidence="12" key="1">
    <citation type="submission" date="2020-08" db="EMBL/GenBank/DDBJ databases">
        <authorList>
            <person name="Cejkova D."/>
            <person name="Kubasova T."/>
            <person name="Jahodarova E."/>
            <person name="Rychlik I."/>
        </authorList>
    </citation>
    <scope>NUCLEOTIDE SEQUENCE</scope>
    <source>
        <strain evidence="12">An559</strain>
    </source>
</reference>
<keyword evidence="12" id="KW-0328">Glycosyltransferase</keyword>
<reference evidence="12" key="2">
    <citation type="journal article" date="2021" name="Sci. Rep.">
        <title>The distribution of antibiotic resistance genes in chicken gut microbiota commensals.</title>
        <authorList>
            <person name="Juricova H."/>
            <person name="Matiasovicova J."/>
            <person name="Kubasova T."/>
            <person name="Cejkova D."/>
            <person name="Rychlik I."/>
        </authorList>
    </citation>
    <scope>NUCLEOTIDE SEQUENCE</scope>
    <source>
        <strain evidence="12">An559</strain>
    </source>
</reference>
<dbReference type="Proteomes" id="UP000774750">
    <property type="component" value="Unassembled WGS sequence"/>
</dbReference>
<keyword evidence="7 9" id="KW-0368">Histidine biosynthesis</keyword>
<comment type="miscellaneous">
    <text evidence="9">This function is generally fulfilled by the C-terminal part of HisG, which is missing in some bacteria such as this one.</text>
</comment>
<accession>A0A939BEP3</accession>
<evidence type="ECO:0000256" key="1">
    <source>
        <dbReference type="ARBA" id="ARBA00004496"/>
    </source>
</evidence>
<dbReference type="InterPro" id="IPR041715">
    <property type="entry name" value="HisRS-like_core"/>
</dbReference>
<keyword evidence="12" id="KW-0808">Transferase</keyword>
<keyword evidence="13" id="KW-1185">Reference proteome</keyword>
<evidence type="ECO:0000256" key="6">
    <source>
        <dbReference type="ARBA" id="ARBA00022605"/>
    </source>
</evidence>
<dbReference type="InterPro" id="IPR045864">
    <property type="entry name" value="aa-tRNA-synth_II/BPL/LPL"/>
</dbReference>
<feature type="domain" description="Class II Histidinyl-tRNA synthetase (HisRS)-like catalytic core" evidence="11">
    <location>
        <begin position="11"/>
        <end position="319"/>
    </location>
</feature>
<dbReference type="EMBL" id="JACJKY010000012">
    <property type="protein sequence ID" value="MBM6921177.1"/>
    <property type="molecule type" value="Genomic_DNA"/>
</dbReference>
<comment type="similarity">
    <text evidence="3 9">Belongs to the class-II aminoacyl-tRNA synthetase family. HisZ subfamily.</text>
</comment>
<evidence type="ECO:0000256" key="9">
    <source>
        <dbReference type="HAMAP-Rule" id="MF_00125"/>
    </source>
</evidence>
<comment type="caution">
    <text evidence="12">The sequence shown here is derived from an EMBL/GenBank/DDBJ whole genome shotgun (WGS) entry which is preliminary data.</text>
</comment>
<dbReference type="GO" id="GO:0016757">
    <property type="term" value="F:glycosyltransferase activity"/>
    <property type="evidence" value="ECO:0007669"/>
    <property type="project" value="UniProtKB-KW"/>
</dbReference>
<evidence type="ECO:0000256" key="7">
    <source>
        <dbReference type="ARBA" id="ARBA00023102"/>
    </source>
</evidence>
<dbReference type="InterPro" id="IPR004516">
    <property type="entry name" value="HisRS/HisZ"/>
</dbReference>
<sequence>MPRYNLITPEGTRDYLFEEAAAIQKTEQTIHHLFEARGFSRVITPAIEFLDVYNENGHSIPVEYMYKLTDYKGRLMVIRPDSTMPIARLCATRLRDAALPLRLYYSQSVYAQNRVLAGRRDEVKQSGVELIGAEGLRADLEMVSLAADVLSGCHLKPFRIEIGHIGIFNALADALHIDEVEREQIRLYIESKNYPALDDYLVRFGDSHEATVLRQLPRLFGTAQVFTQAQTLLAGTKAEETLSYLKKLYEQLCRMDCGSMVSVDLGIVNRTDYYTGIVFKGYIEGHGEEVLSGGRYDRLVKQNGAYVPAIGFAVNIDAVAHAINQKEPIARAHADVLIVAKDEEALPHAFELLSRYNEWGKTAEFFCDDAEKARAYATLRGIPKIVFLKEGQSEEVSAEEASK</sequence>
<feature type="binding site" evidence="10">
    <location>
        <position position="125"/>
    </location>
    <ligand>
        <name>L-histidine</name>
        <dbReference type="ChEBI" id="CHEBI:57595"/>
    </ligand>
</feature>
<evidence type="ECO:0000256" key="3">
    <source>
        <dbReference type="ARBA" id="ARBA00005539"/>
    </source>
</evidence>
<dbReference type="GO" id="GO:0004821">
    <property type="term" value="F:histidine-tRNA ligase activity"/>
    <property type="evidence" value="ECO:0007669"/>
    <property type="project" value="TreeGrafter"/>
</dbReference>
<dbReference type="GO" id="GO:0140096">
    <property type="term" value="F:catalytic activity, acting on a protein"/>
    <property type="evidence" value="ECO:0007669"/>
    <property type="project" value="UniProtKB-ARBA"/>
</dbReference>
<proteinExistence type="inferred from homology"/>
<evidence type="ECO:0000313" key="12">
    <source>
        <dbReference type="EMBL" id="MBM6921177.1"/>
    </source>
</evidence>
<evidence type="ECO:0000256" key="4">
    <source>
        <dbReference type="ARBA" id="ARBA00020397"/>
    </source>
</evidence>
<comment type="subcellular location">
    <subcellularLocation>
        <location evidence="1 9">Cytoplasm</location>
    </subcellularLocation>
</comment>
<keyword evidence="5 9" id="KW-0963">Cytoplasm</keyword>
<evidence type="ECO:0000256" key="8">
    <source>
        <dbReference type="ARBA" id="ARBA00025246"/>
    </source>
</evidence>
<comment type="subunit">
    <text evidence="9">Heteromultimer composed of HisG and HisZ subunits.</text>
</comment>
<feature type="binding site" evidence="10">
    <location>
        <begin position="81"/>
        <end position="83"/>
    </location>
    <ligand>
        <name>L-histidine</name>
        <dbReference type="ChEBI" id="CHEBI:57595"/>
    </ligand>
</feature>
<dbReference type="HAMAP" id="MF_00125">
    <property type="entry name" value="HisZ"/>
    <property type="match status" value="1"/>
</dbReference>